<dbReference type="EMBL" id="CYKH01001617">
    <property type="protein sequence ID" value="CUG88126.1"/>
    <property type="molecule type" value="Genomic_DNA"/>
</dbReference>
<evidence type="ECO:0000256" key="2">
    <source>
        <dbReference type="ARBA" id="ARBA00023043"/>
    </source>
</evidence>
<dbReference type="PANTHER" id="PTHR24198:SF165">
    <property type="entry name" value="ANKYRIN REPEAT-CONTAINING PROTEIN-RELATED"/>
    <property type="match status" value="1"/>
</dbReference>
<accession>A0A0S4JDA0</accession>
<dbReference type="VEuPathDB" id="TriTrypDB:BSAL_13825"/>
<evidence type="ECO:0000313" key="4">
    <source>
        <dbReference type="EMBL" id="CUG88126.1"/>
    </source>
</evidence>
<dbReference type="OMA" id="ACHEQVE"/>
<evidence type="ECO:0000256" key="1">
    <source>
        <dbReference type="ARBA" id="ARBA00022737"/>
    </source>
</evidence>
<dbReference type="PANTHER" id="PTHR24198">
    <property type="entry name" value="ANKYRIN REPEAT AND PROTEIN KINASE DOMAIN-CONTAINING PROTEIN"/>
    <property type="match status" value="1"/>
</dbReference>
<feature type="repeat" description="ANK" evidence="3">
    <location>
        <begin position="98"/>
        <end position="130"/>
    </location>
</feature>
<reference evidence="5" key="1">
    <citation type="submission" date="2015-09" db="EMBL/GenBank/DDBJ databases">
        <authorList>
            <consortium name="Pathogen Informatics"/>
        </authorList>
    </citation>
    <scope>NUCLEOTIDE SEQUENCE [LARGE SCALE GENOMIC DNA]</scope>
    <source>
        <strain evidence="5">Lake Konstanz</strain>
    </source>
</reference>
<dbReference type="PROSITE" id="PS50088">
    <property type="entry name" value="ANK_REPEAT"/>
    <property type="match status" value="5"/>
</dbReference>
<proteinExistence type="predicted"/>
<dbReference type="OrthoDB" id="194358at2759"/>
<dbReference type="AlphaFoldDB" id="A0A0S4JDA0"/>
<dbReference type="SUPFAM" id="SSF48403">
    <property type="entry name" value="Ankyrin repeat"/>
    <property type="match status" value="1"/>
</dbReference>
<dbReference type="SMART" id="SM00248">
    <property type="entry name" value="ANK"/>
    <property type="match status" value="5"/>
</dbReference>
<dbReference type="Proteomes" id="UP000051952">
    <property type="component" value="Unassembled WGS sequence"/>
</dbReference>
<name>A0A0S4JDA0_BODSA</name>
<evidence type="ECO:0000256" key="3">
    <source>
        <dbReference type="PROSITE-ProRule" id="PRU00023"/>
    </source>
</evidence>
<dbReference type="Pfam" id="PF12796">
    <property type="entry name" value="Ank_2"/>
    <property type="match status" value="1"/>
</dbReference>
<organism evidence="4 5">
    <name type="scientific">Bodo saltans</name>
    <name type="common">Flagellated protozoan</name>
    <dbReference type="NCBI Taxonomy" id="75058"/>
    <lineage>
        <taxon>Eukaryota</taxon>
        <taxon>Discoba</taxon>
        <taxon>Euglenozoa</taxon>
        <taxon>Kinetoplastea</taxon>
        <taxon>Metakinetoplastina</taxon>
        <taxon>Eubodonida</taxon>
        <taxon>Bodonidae</taxon>
        <taxon>Bodo</taxon>
    </lineage>
</organism>
<dbReference type="Pfam" id="PF00023">
    <property type="entry name" value="Ank"/>
    <property type="match status" value="1"/>
</dbReference>
<dbReference type="Gene3D" id="1.25.40.20">
    <property type="entry name" value="Ankyrin repeat-containing domain"/>
    <property type="match status" value="3"/>
</dbReference>
<feature type="repeat" description="ANK" evidence="3">
    <location>
        <begin position="33"/>
        <end position="65"/>
    </location>
</feature>
<dbReference type="PROSITE" id="PS50297">
    <property type="entry name" value="ANK_REP_REGION"/>
    <property type="match status" value="5"/>
</dbReference>
<keyword evidence="1" id="KW-0677">Repeat</keyword>
<feature type="repeat" description="ANK" evidence="3">
    <location>
        <begin position="66"/>
        <end position="98"/>
    </location>
</feature>
<gene>
    <name evidence="4" type="ORF">BSAL_13825</name>
</gene>
<feature type="repeat" description="ANK" evidence="3">
    <location>
        <begin position="175"/>
        <end position="196"/>
    </location>
</feature>
<dbReference type="PRINTS" id="PR01415">
    <property type="entry name" value="ANKYRIN"/>
</dbReference>
<sequence>MSSFPAFILLPCTDTITVRNHLGCVPAQATSLGGATAMHLAAKGGRADIITLLANNGGNVDATKNDQVTPLHIAAANGHTNALLELLRLNATVNVAVNGKTPLHSAALKGHMNAISALLDHHADVAAVTNDGTTAMHAAAQGGHADIITLLANNGGNVDAKRSDHGGDVNALRNGKATPLHLAAANGHIKALLELLNFCDSMPRSMWQMRTLLYTPKRCQWSHRRSQCSPGSSRRCCSCDARRCHRNAPSRTRGACRCHRTTCQQRRQRGCSEKR</sequence>
<dbReference type="Pfam" id="PF13637">
    <property type="entry name" value="Ank_4"/>
    <property type="match status" value="1"/>
</dbReference>
<feature type="repeat" description="ANK" evidence="3">
    <location>
        <begin position="131"/>
        <end position="163"/>
    </location>
</feature>
<evidence type="ECO:0000313" key="5">
    <source>
        <dbReference type="Proteomes" id="UP000051952"/>
    </source>
</evidence>
<keyword evidence="2 3" id="KW-0040">ANK repeat</keyword>
<dbReference type="InterPro" id="IPR002110">
    <property type="entry name" value="Ankyrin_rpt"/>
</dbReference>
<dbReference type="InterPro" id="IPR036770">
    <property type="entry name" value="Ankyrin_rpt-contain_sf"/>
</dbReference>
<protein>
    <submittedName>
        <fullName evidence="4">Ankyrin repeat protein, putative</fullName>
    </submittedName>
</protein>
<keyword evidence="5" id="KW-1185">Reference proteome</keyword>